<reference evidence="4 5" key="1">
    <citation type="journal article" date="2019" name="Environ. Microbiol.">
        <title>An active ?-lactamase is a part of an orchestrated cell wall stress resistance network of Bacillus subtilis and related rhizosphere species.</title>
        <authorList>
            <person name="Bucher T."/>
            <person name="Keren-Paz A."/>
            <person name="Hausser J."/>
            <person name="Olender T."/>
            <person name="Cytryn E."/>
            <person name="Kolodkin-Gal I."/>
        </authorList>
    </citation>
    <scope>NUCLEOTIDE SEQUENCE [LARGE SCALE GENOMIC DNA]</scope>
    <source>
        <strain evidence="4 5">I5</strain>
    </source>
</reference>
<evidence type="ECO:0000256" key="1">
    <source>
        <dbReference type="ARBA" id="ARBA00022801"/>
    </source>
</evidence>
<name>A0A4U2ZW19_9BACI</name>
<comment type="caution">
    <text evidence="4">The sequence shown here is derived from an EMBL/GenBank/DDBJ whole genome shotgun (WGS) entry which is preliminary data.</text>
</comment>
<evidence type="ECO:0000259" key="3">
    <source>
        <dbReference type="SMART" id="SM00495"/>
    </source>
</evidence>
<gene>
    <name evidence="4" type="ORF">FC699_35890</name>
</gene>
<organism evidence="4 5">
    <name type="scientific">Bacillus wiedmannii</name>
    <dbReference type="NCBI Taxonomy" id="1890302"/>
    <lineage>
        <taxon>Bacteria</taxon>
        <taxon>Bacillati</taxon>
        <taxon>Bacillota</taxon>
        <taxon>Bacilli</taxon>
        <taxon>Bacillales</taxon>
        <taxon>Bacillaceae</taxon>
        <taxon>Bacillus</taxon>
        <taxon>Bacillus cereus group</taxon>
    </lineage>
</organism>
<dbReference type="GO" id="GO:0030246">
    <property type="term" value="F:carbohydrate binding"/>
    <property type="evidence" value="ECO:0007669"/>
    <property type="project" value="InterPro"/>
</dbReference>
<dbReference type="GO" id="GO:0000272">
    <property type="term" value="P:polysaccharide catabolic process"/>
    <property type="evidence" value="ECO:0007669"/>
    <property type="project" value="UniProtKB-KW"/>
</dbReference>
<evidence type="ECO:0000256" key="2">
    <source>
        <dbReference type="ARBA" id="ARBA00023326"/>
    </source>
</evidence>
<dbReference type="SMART" id="SM00495">
    <property type="entry name" value="ChtBD3"/>
    <property type="match status" value="1"/>
</dbReference>
<keyword evidence="2" id="KW-0119">Carbohydrate metabolism</keyword>
<dbReference type="FunFam" id="2.10.10.20:FF:000006">
    <property type="entry name" value="Chitinase A1"/>
    <property type="match status" value="1"/>
</dbReference>
<sequence length="56" mass="6409">LSTKPESASYEDWDAKKAYEKGDRVLHEGKVYEAVQSYQGNGDPNWIYALSLWKSV</sequence>
<keyword evidence="1" id="KW-0378">Hydrolase</keyword>
<dbReference type="EMBL" id="SZON01003579">
    <property type="protein sequence ID" value="TKI79516.1"/>
    <property type="molecule type" value="Genomic_DNA"/>
</dbReference>
<dbReference type="Pfam" id="PF02839">
    <property type="entry name" value="CBM_5_12"/>
    <property type="match status" value="1"/>
</dbReference>
<evidence type="ECO:0000313" key="4">
    <source>
        <dbReference type="EMBL" id="TKI79516.1"/>
    </source>
</evidence>
<dbReference type="SUPFAM" id="SSF51055">
    <property type="entry name" value="Carbohydrate binding domain"/>
    <property type="match status" value="1"/>
</dbReference>
<keyword evidence="2" id="KW-0624">Polysaccharide degradation</keyword>
<feature type="domain" description="Chitin-binding type-3" evidence="3">
    <location>
        <begin position="10"/>
        <end position="56"/>
    </location>
</feature>
<protein>
    <submittedName>
        <fullName evidence="4">Chitin-binding protein</fullName>
    </submittedName>
</protein>
<feature type="non-terminal residue" evidence="4">
    <location>
        <position position="1"/>
    </location>
</feature>
<dbReference type="Proteomes" id="UP000305222">
    <property type="component" value="Unassembled WGS sequence"/>
</dbReference>
<dbReference type="GO" id="GO:0004553">
    <property type="term" value="F:hydrolase activity, hydrolyzing O-glycosyl compounds"/>
    <property type="evidence" value="ECO:0007669"/>
    <property type="project" value="InterPro"/>
</dbReference>
<dbReference type="GO" id="GO:0005576">
    <property type="term" value="C:extracellular region"/>
    <property type="evidence" value="ECO:0007669"/>
    <property type="project" value="InterPro"/>
</dbReference>
<dbReference type="CDD" id="cd12215">
    <property type="entry name" value="ChiC_BD"/>
    <property type="match status" value="1"/>
</dbReference>
<dbReference type="InterPro" id="IPR003610">
    <property type="entry name" value="CBM5/12"/>
</dbReference>
<proteinExistence type="predicted"/>
<accession>A0A4U2ZW19</accession>
<dbReference type="InterPro" id="IPR036573">
    <property type="entry name" value="CBM_sf_5/12"/>
</dbReference>
<dbReference type="Gene3D" id="2.10.10.20">
    <property type="entry name" value="Carbohydrate-binding module superfamily 5/12"/>
    <property type="match status" value="1"/>
</dbReference>
<dbReference type="AlphaFoldDB" id="A0A4U2ZW19"/>
<evidence type="ECO:0000313" key="5">
    <source>
        <dbReference type="Proteomes" id="UP000305222"/>
    </source>
</evidence>